<keyword evidence="2" id="KW-1185">Reference proteome</keyword>
<dbReference type="PATRIC" id="fig|1423731.3.peg.785"/>
<dbReference type="Gene3D" id="1.20.1260.10">
    <property type="match status" value="1"/>
</dbReference>
<dbReference type="Proteomes" id="UP000051621">
    <property type="component" value="Unassembled WGS sequence"/>
</dbReference>
<evidence type="ECO:0000313" key="1">
    <source>
        <dbReference type="EMBL" id="KRL02422.1"/>
    </source>
</evidence>
<dbReference type="GO" id="GO:0003677">
    <property type="term" value="F:DNA binding"/>
    <property type="evidence" value="ECO:0007669"/>
    <property type="project" value="UniProtKB-KW"/>
</dbReference>
<dbReference type="InterPro" id="IPR012347">
    <property type="entry name" value="Ferritin-like"/>
</dbReference>
<dbReference type="SUPFAM" id="SSF47240">
    <property type="entry name" value="Ferritin-like"/>
    <property type="match status" value="1"/>
</dbReference>
<evidence type="ECO:0000313" key="2">
    <source>
        <dbReference type="Proteomes" id="UP000051621"/>
    </source>
</evidence>
<dbReference type="OrthoDB" id="9797023at2"/>
<dbReference type="STRING" id="1423731.FC81_GL000766"/>
<dbReference type="AlphaFoldDB" id="A0A0R1M325"/>
<accession>A0A0R1M325</accession>
<organism evidence="1 2">
    <name type="scientific">Liquorilactobacillus capillatus DSM 19910</name>
    <dbReference type="NCBI Taxonomy" id="1423731"/>
    <lineage>
        <taxon>Bacteria</taxon>
        <taxon>Bacillati</taxon>
        <taxon>Bacillota</taxon>
        <taxon>Bacilli</taxon>
        <taxon>Lactobacillales</taxon>
        <taxon>Lactobacillaceae</taxon>
        <taxon>Liquorilactobacillus</taxon>
    </lineage>
</organism>
<dbReference type="RefSeq" id="WP_057742988.1">
    <property type="nucleotide sequence ID" value="NZ_AZEF01000013.1"/>
</dbReference>
<protein>
    <submittedName>
        <fullName evidence="1">Dna-binding ferritin-like protein (Oxidative damage protectant)</fullName>
    </submittedName>
</protein>
<reference evidence="1 2" key="1">
    <citation type="journal article" date="2015" name="Genome Announc.">
        <title>Expanding the biotechnology potential of lactobacilli through comparative genomics of 213 strains and associated genera.</title>
        <authorList>
            <person name="Sun Z."/>
            <person name="Harris H.M."/>
            <person name="McCann A."/>
            <person name="Guo C."/>
            <person name="Argimon S."/>
            <person name="Zhang W."/>
            <person name="Yang X."/>
            <person name="Jeffery I.B."/>
            <person name="Cooney J.C."/>
            <person name="Kagawa T.F."/>
            <person name="Liu W."/>
            <person name="Song Y."/>
            <person name="Salvetti E."/>
            <person name="Wrobel A."/>
            <person name="Rasinkangas P."/>
            <person name="Parkhill J."/>
            <person name="Rea M.C."/>
            <person name="O'Sullivan O."/>
            <person name="Ritari J."/>
            <person name="Douillard F.P."/>
            <person name="Paul Ross R."/>
            <person name="Yang R."/>
            <person name="Briner A.E."/>
            <person name="Felis G.E."/>
            <person name="de Vos W.M."/>
            <person name="Barrangou R."/>
            <person name="Klaenhammer T.R."/>
            <person name="Caufield P.W."/>
            <person name="Cui Y."/>
            <person name="Zhang H."/>
            <person name="O'Toole P.W."/>
        </authorList>
    </citation>
    <scope>NUCLEOTIDE SEQUENCE [LARGE SCALE GENOMIC DNA]</scope>
    <source>
        <strain evidence="1 2">DSM 19910</strain>
    </source>
</reference>
<name>A0A0R1M325_9LACO</name>
<sequence>MLAGKKYQEELKQADQDHHTPTAGAMVGHITANLLIHSLKINQAKWFVKETAVLFMEQNANEWLRKEYVYFDKINELMVSEGEAIPTVTTQLVEYTMLQEDGAQKYEAGEQQIFDLIKDFDTQLLFITRAIKLAEQEGKTALRYELGELDGWIKKQIFKGQRFLGHELTEGLTSAEIDEDD</sequence>
<keyword evidence="1" id="KW-0238">DNA-binding</keyword>
<comment type="caution">
    <text evidence="1">The sequence shown here is derived from an EMBL/GenBank/DDBJ whole genome shotgun (WGS) entry which is preliminary data.</text>
</comment>
<proteinExistence type="predicted"/>
<dbReference type="InterPro" id="IPR009078">
    <property type="entry name" value="Ferritin-like_SF"/>
</dbReference>
<gene>
    <name evidence="1" type="ORF">FC81_GL000766</name>
</gene>
<dbReference type="EMBL" id="AZEF01000013">
    <property type="protein sequence ID" value="KRL02422.1"/>
    <property type="molecule type" value="Genomic_DNA"/>
</dbReference>